<keyword evidence="8" id="KW-1185">Reference proteome</keyword>
<dbReference type="PROSITE" id="PS00028">
    <property type="entry name" value="ZINC_FINGER_C2H2_1"/>
    <property type="match status" value="1"/>
</dbReference>
<dbReference type="Gene3D" id="3.30.160.60">
    <property type="entry name" value="Classic Zinc Finger"/>
    <property type="match status" value="1"/>
</dbReference>
<feature type="region of interest" description="Disordered" evidence="6">
    <location>
        <begin position="145"/>
        <end position="175"/>
    </location>
</feature>
<dbReference type="PROSITE" id="PS50157">
    <property type="entry name" value="ZINC_FINGER_C2H2_2"/>
    <property type="match status" value="1"/>
</dbReference>
<evidence type="ECO:0000256" key="1">
    <source>
        <dbReference type="ARBA" id="ARBA00022723"/>
    </source>
</evidence>
<protein>
    <submittedName>
        <fullName evidence="7">Transcriptional repressor YY1-like</fullName>
    </submittedName>
</protein>
<keyword evidence="2" id="KW-0677">Repeat</keyword>
<evidence type="ECO:0000256" key="5">
    <source>
        <dbReference type="ARBA" id="ARBA00023159"/>
    </source>
</evidence>
<dbReference type="GO" id="GO:0000978">
    <property type="term" value="F:RNA polymerase II cis-regulatory region sequence-specific DNA binding"/>
    <property type="evidence" value="ECO:0007669"/>
    <property type="project" value="TreeGrafter"/>
</dbReference>
<proteinExistence type="predicted"/>
<dbReference type="GO" id="GO:0005667">
    <property type="term" value="C:transcription regulator complex"/>
    <property type="evidence" value="ECO:0007669"/>
    <property type="project" value="TreeGrafter"/>
</dbReference>
<evidence type="ECO:0000256" key="6">
    <source>
        <dbReference type="SAM" id="MobiDB-lite"/>
    </source>
</evidence>
<comment type="caution">
    <text evidence="7">The sequence shown here is derived from an EMBL/GenBank/DDBJ whole genome shotgun (WGS) entry which is preliminary data.</text>
</comment>
<dbReference type="InterPro" id="IPR036236">
    <property type="entry name" value="Znf_C2H2_sf"/>
</dbReference>
<keyword evidence="3" id="KW-0863">Zinc-finger</keyword>
<dbReference type="Proteomes" id="UP001152795">
    <property type="component" value="Unassembled WGS sequence"/>
</dbReference>
<dbReference type="PANTHER" id="PTHR14003">
    <property type="entry name" value="TRANSCRIPTIONAL REPRESSOR PROTEIN YY"/>
    <property type="match status" value="1"/>
</dbReference>
<dbReference type="PANTHER" id="PTHR14003:SF19">
    <property type="entry name" value="YY2 TRANSCRIPTION FACTOR"/>
    <property type="match status" value="1"/>
</dbReference>
<dbReference type="EMBL" id="CACRXK020028014">
    <property type="protein sequence ID" value="CAB4041241.1"/>
    <property type="molecule type" value="Genomic_DNA"/>
</dbReference>
<feature type="region of interest" description="Disordered" evidence="6">
    <location>
        <begin position="47"/>
        <end position="122"/>
    </location>
</feature>
<dbReference type="SUPFAM" id="SSF57667">
    <property type="entry name" value="beta-beta-alpha zinc fingers"/>
    <property type="match status" value="1"/>
</dbReference>
<evidence type="ECO:0000313" key="8">
    <source>
        <dbReference type="Proteomes" id="UP001152795"/>
    </source>
</evidence>
<feature type="compositionally biased region" description="Basic residues" evidence="6">
    <location>
        <begin position="74"/>
        <end position="92"/>
    </location>
</feature>
<dbReference type="FunFam" id="3.30.160.60:FF:000174">
    <property type="entry name" value="Transcriptional repressor protein YY1"/>
    <property type="match status" value="1"/>
</dbReference>
<keyword evidence="4" id="KW-0862">Zinc</keyword>
<gene>
    <name evidence="7" type="ORF">PACLA_8A020948</name>
</gene>
<dbReference type="AlphaFoldDB" id="A0A7D9K5U9"/>
<dbReference type="GO" id="GO:0000785">
    <property type="term" value="C:chromatin"/>
    <property type="evidence" value="ECO:0007669"/>
    <property type="project" value="TreeGrafter"/>
</dbReference>
<dbReference type="GO" id="GO:0031519">
    <property type="term" value="C:PcG protein complex"/>
    <property type="evidence" value="ECO:0007669"/>
    <property type="project" value="TreeGrafter"/>
</dbReference>
<evidence type="ECO:0000313" key="7">
    <source>
        <dbReference type="EMBL" id="CAB4041241.1"/>
    </source>
</evidence>
<reference evidence="7" key="1">
    <citation type="submission" date="2020-04" db="EMBL/GenBank/DDBJ databases">
        <authorList>
            <person name="Alioto T."/>
            <person name="Alioto T."/>
            <person name="Gomez Garrido J."/>
        </authorList>
    </citation>
    <scope>NUCLEOTIDE SEQUENCE</scope>
    <source>
        <strain evidence="7">A484AB</strain>
    </source>
</reference>
<name>A0A7D9K5U9_PARCT</name>
<organism evidence="7 8">
    <name type="scientific">Paramuricea clavata</name>
    <name type="common">Red gorgonian</name>
    <name type="synonym">Violescent sea-whip</name>
    <dbReference type="NCBI Taxonomy" id="317549"/>
    <lineage>
        <taxon>Eukaryota</taxon>
        <taxon>Metazoa</taxon>
        <taxon>Cnidaria</taxon>
        <taxon>Anthozoa</taxon>
        <taxon>Octocorallia</taxon>
        <taxon>Malacalcyonacea</taxon>
        <taxon>Plexauridae</taxon>
        <taxon>Paramuricea</taxon>
    </lineage>
</organism>
<evidence type="ECO:0000256" key="2">
    <source>
        <dbReference type="ARBA" id="ARBA00022737"/>
    </source>
</evidence>
<keyword evidence="5" id="KW-0010">Activator</keyword>
<dbReference type="InterPro" id="IPR013087">
    <property type="entry name" value="Znf_C2H2_type"/>
</dbReference>
<evidence type="ECO:0000256" key="4">
    <source>
        <dbReference type="ARBA" id="ARBA00022833"/>
    </source>
</evidence>
<sequence length="238" mass="27162">MAEQQPHHLPGVGEVEVEVETMLEPQQEIQIETQPMIALQPLAEPEREEVVVQTSEEVIDESRQHEALDISPPRNKRKGRPGRYKGAGKHSRLQGTRGRGAKRDEEDGDLDQKGTRKWEQRQVQVKTLEGEFSVVMWASEDKNHDLDHEEDQPDFSEYMTGKKLPPEGFPGIDLNDPKQLAEFARMRPKKSKDDNEPRTIACPHKGCTKMFRDNSAMRKHLHTHGPRVHVCAECGKVI</sequence>
<dbReference type="GO" id="GO:0000981">
    <property type="term" value="F:DNA-binding transcription factor activity, RNA polymerase II-specific"/>
    <property type="evidence" value="ECO:0007669"/>
    <property type="project" value="TreeGrafter"/>
</dbReference>
<accession>A0A7D9K5U9</accession>
<keyword evidence="1" id="KW-0479">Metal-binding</keyword>
<dbReference type="GO" id="GO:0008270">
    <property type="term" value="F:zinc ion binding"/>
    <property type="evidence" value="ECO:0007669"/>
    <property type="project" value="UniProtKB-KW"/>
</dbReference>
<feature type="compositionally biased region" description="Basic and acidic residues" evidence="6">
    <location>
        <begin position="101"/>
        <end position="120"/>
    </location>
</feature>
<dbReference type="OrthoDB" id="10264072at2759"/>
<evidence type="ECO:0000256" key="3">
    <source>
        <dbReference type="ARBA" id="ARBA00022771"/>
    </source>
</evidence>